<proteinExistence type="predicted"/>
<gene>
    <name evidence="1" type="ORF">K6T79_09555</name>
</gene>
<protein>
    <submittedName>
        <fullName evidence="1">Uncharacterized protein</fullName>
    </submittedName>
</protein>
<dbReference type="Proteomes" id="UP001299596">
    <property type="component" value="Unassembled WGS sequence"/>
</dbReference>
<evidence type="ECO:0000313" key="1">
    <source>
        <dbReference type="EMBL" id="MEB3021291.1"/>
    </source>
</evidence>
<sequence length="94" mass="9805">MTLAEVLTEIEKSAGAACIAILGVCLGLSWADIETAIEHFVTGCPPVTDEQIIAFTAGAATELDYYADDSHLCDCGTCEAIRHELGHAPGEVPA</sequence>
<name>A0ABU5XG76_9MYCO</name>
<comment type="caution">
    <text evidence="1">The sequence shown here is derived from an EMBL/GenBank/DDBJ whole genome shotgun (WGS) entry which is preliminary data.</text>
</comment>
<dbReference type="EMBL" id="JAYJJR010000005">
    <property type="protein sequence ID" value="MEB3021291.1"/>
    <property type="molecule type" value="Genomic_DNA"/>
</dbReference>
<dbReference type="RefSeq" id="WP_225406326.1">
    <property type="nucleotide sequence ID" value="NZ_JAYJJR010000005.1"/>
</dbReference>
<organism evidence="1 2">
    <name type="scientific">[Mycobacterium] crassicus</name>
    <dbReference type="NCBI Taxonomy" id="2872309"/>
    <lineage>
        <taxon>Bacteria</taxon>
        <taxon>Bacillati</taxon>
        <taxon>Actinomycetota</taxon>
        <taxon>Actinomycetes</taxon>
        <taxon>Mycobacteriales</taxon>
        <taxon>Mycobacteriaceae</taxon>
        <taxon>Mycolicibacter</taxon>
    </lineage>
</organism>
<accession>A0ABU5XG76</accession>
<reference evidence="1 2" key="1">
    <citation type="submission" date="2023-12" db="EMBL/GenBank/DDBJ databases">
        <title>Description of new species of Mycobacterium terrae complex isolated from sewage at the Sao Paulo Zoological Park Foundation in Brazil.</title>
        <authorList>
            <person name="Romagnoli C.L."/>
            <person name="Conceicao E.C."/>
            <person name="Machado E."/>
            <person name="Barreto L.B.P.F."/>
            <person name="Sharma A."/>
            <person name="Silva N.M."/>
            <person name="Marques L.E."/>
            <person name="Juliana M.A."/>
            <person name="Lourenco M.C.S."/>
            <person name="Digiampietri L.A."/>
            <person name="Suffys P.N."/>
            <person name="Viana-Niero C."/>
        </authorList>
    </citation>
    <scope>NUCLEOTIDE SEQUENCE [LARGE SCALE GENOMIC DNA]</scope>
    <source>
        <strain evidence="1 2">MYC098</strain>
    </source>
</reference>
<keyword evidence="2" id="KW-1185">Reference proteome</keyword>
<evidence type="ECO:0000313" key="2">
    <source>
        <dbReference type="Proteomes" id="UP001299596"/>
    </source>
</evidence>